<proteinExistence type="predicted"/>
<evidence type="ECO:0000313" key="1">
    <source>
        <dbReference type="EMBL" id="RKQ68286.1"/>
    </source>
</evidence>
<evidence type="ECO:0000313" key="2">
    <source>
        <dbReference type="Proteomes" id="UP000277424"/>
    </source>
</evidence>
<dbReference type="EMBL" id="RBIG01000003">
    <property type="protein sequence ID" value="RKQ68286.1"/>
    <property type="molecule type" value="Genomic_DNA"/>
</dbReference>
<protein>
    <submittedName>
        <fullName evidence="1">Uncharacterized protein</fullName>
    </submittedName>
</protein>
<name>A0A420WBE1_9PROT</name>
<dbReference type="RefSeq" id="WP_121220867.1">
    <property type="nucleotide sequence ID" value="NZ_RBIG01000003.1"/>
</dbReference>
<dbReference type="Proteomes" id="UP000277424">
    <property type="component" value="Unassembled WGS sequence"/>
</dbReference>
<comment type="caution">
    <text evidence="1">The sequence shown here is derived from an EMBL/GenBank/DDBJ whole genome shotgun (WGS) entry which is preliminary data.</text>
</comment>
<organism evidence="1 2">
    <name type="scientific">Oceanibaculum indicum</name>
    <dbReference type="NCBI Taxonomy" id="526216"/>
    <lineage>
        <taxon>Bacteria</taxon>
        <taxon>Pseudomonadati</taxon>
        <taxon>Pseudomonadota</taxon>
        <taxon>Alphaproteobacteria</taxon>
        <taxon>Rhodospirillales</taxon>
        <taxon>Oceanibaculaceae</taxon>
        <taxon>Oceanibaculum</taxon>
    </lineage>
</organism>
<accession>A0A420WBE1</accession>
<reference evidence="1 2" key="1">
    <citation type="submission" date="2018-10" db="EMBL/GenBank/DDBJ databases">
        <title>Comparative analysis of microorganisms from saline springs in Andes Mountain Range, Colombia.</title>
        <authorList>
            <person name="Rubin E."/>
        </authorList>
    </citation>
    <scope>NUCLEOTIDE SEQUENCE [LARGE SCALE GENOMIC DNA]</scope>
    <source>
        <strain evidence="1 2">USBA 36</strain>
    </source>
</reference>
<sequence length="177" mass="20610">MAKPSPEQQMTVELLQSFEQEAKAMLRRCAATRRQVSHYSFTRYRGFFEEVKSFLVLAAFTRSKLVNLQMSATERGHLVEHIDGLERRVSRAAMEVAHAFYGLMLRRDLIYLGGHERCDEDRQLLGELLERDAEKSPDRKPDARLERDVKAVEAVLEEIVRRTPPMRNFEPLDIPKH</sequence>
<gene>
    <name evidence="1" type="ORF">BCL74_2764</name>
</gene>
<dbReference type="OrthoDB" id="7360179at2"/>
<dbReference type="AlphaFoldDB" id="A0A420WBE1"/>